<dbReference type="InterPro" id="IPR013083">
    <property type="entry name" value="Znf_RING/FYVE/PHD"/>
</dbReference>
<keyword evidence="5 9" id="KW-0863">Zinc-finger</keyword>
<dbReference type="InterPro" id="IPR001841">
    <property type="entry name" value="Znf_RING"/>
</dbReference>
<dbReference type="PROSITE" id="PS50089">
    <property type="entry name" value="ZF_RING_2"/>
    <property type="match status" value="1"/>
</dbReference>
<evidence type="ECO:0000256" key="7">
    <source>
        <dbReference type="ARBA" id="ARBA00035131"/>
    </source>
</evidence>
<evidence type="ECO:0000256" key="1">
    <source>
        <dbReference type="ARBA" id="ARBA00004496"/>
    </source>
</evidence>
<proteinExistence type="inferred from homology"/>
<comment type="caution">
    <text evidence="11">The sequence shown here is derived from an EMBL/GenBank/DDBJ whole genome shotgun (WGS) entry which is preliminary data.</text>
</comment>
<dbReference type="SMART" id="SM00184">
    <property type="entry name" value="RING"/>
    <property type="match status" value="1"/>
</dbReference>
<keyword evidence="4" id="KW-0479">Metal-binding</keyword>
<keyword evidence="3" id="KW-0963">Cytoplasm</keyword>
<dbReference type="Pfam" id="PF13445">
    <property type="entry name" value="zf-RING_UBOX"/>
    <property type="match status" value="1"/>
</dbReference>
<dbReference type="EMBL" id="LWCA01001588">
    <property type="protein sequence ID" value="OAF64831.1"/>
    <property type="molecule type" value="Genomic_DNA"/>
</dbReference>
<sequence>MENDNINVKNEFNKITDFISKNSTSYCKIHENDAFLSSSCKFYIYPAVDINNENMASNRHLDLHKDLDFKDWDLICLVDYYTNELTPCPICLDDLVAPRITRCGHIFCTVCIYNLNDFNFGNYFTCPVCYTLININNCKM</sequence>
<dbReference type="InterPro" id="IPR017907">
    <property type="entry name" value="Znf_RING_CS"/>
</dbReference>
<evidence type="ECO:0000256" key="4">
    <source>
        <dbReference type="ARBA" id="ARBA00022723"/>
    </source>
</evidence>
<dbReference type="GO" id="GO:0005737">
    <property type="term" value="C:cytoplasm"/>
    <property type="evidence" value="ECO:0007669"/>
    <property type="project" value="UniProtKB-SubCell"/>
</dbReference>
<reference evidence="11 12" key="1">
    <citation type="submission" date="2016-04" db="EMBL/GenBank/DDBJ databases">
        <title>The genome of Intoshia linei affirms orthonectids as highly simplified spiralians.</title>
        <authorList>
            <person name="Mikhailov K.V."/>
            <person name="Slusarev G.S."/>
            <person name="Nikitin M.A."/>
            <person name="Logacheva M.D."/>
            <person name="Penin A."/>
            <person name="Aleoshin V."/>
            <person name="Panchin Y.V."/>
        </authorList>
    </citation>
    <scope>NUCLEOTIDE SEQUENCE [LARGE SCALE GENOMIC DNA]</scope>
    <source>
        <strain evidence="11">Intl2013</strain>
        <tissue evidence="11">Whole animal</tissue>
    </source>
</reference>
<protein>
    <recommendedName>
        <fullName evidence="7">E3 ubiquitin-protein ligase RNF10</fullName>
    </recommendedName>
    <alternativeName>
        <fullName evidence="8">RING finger protein 10</fullName>
    </alternativeName>
</protein>
<dbReference type="Gene3D" id="3.30.40.10">
    <property type="entry name" value="Zinc/RING finger domain, C3HC4 (zinc finger)"/>
    <property type="match status" value="1"/>
</dbReference>
<gene>
    <name evidence="11" type="ORF">A3Q56_07460</name>
</gene>
<evidence type="ECO:0000313" key="12">
    <source>
        <dbReference type="Proteomes" id="UP000078046"/>
    </source>
</evidence>
<dbReference type="GO" id="GO:0045944">
    <property type="term" value="P:positive regulation of transcription by RNA polymerase II"/>
    <property type="evidence" value="ECO:0007669"/>
    <property type="project" value="TreeGrafter"/>
</dbReference>
<evidence type="ECO:0000256" key="2">
    <source>
        <dbReference type="ARBA" id="ARBA00008117"/>
    </source>
</evidence>
<evidence type="ECO:0000256" key="8">
    <source>
        <dbReference type="ARBA" id="ARBA00035390"/>
    </source>
</evidence>
<comment type="subcellular location">
    <subcellularLocation>
        <location evidence="1">Cytoplasm</location>
    </subcellularLocation>
</comment>
<accession>A0A177ATY5</accession>
<name>A0A177ATY5_9BILA</name>
<evidence type="ECO:0000313" key="11">
    <source>
        <dbReference type="EMBL" id="OAF64831.1"/>
    </source>
</evidence>
<evidence type="ECO:0000256" key="9">
    <source>
        <dbReference type="PROSITE-ProRule" id="PRU00175"/>
    </source>
</evidence>
<organism evidence="11 12">
    <name type="scientific">Intoshia linei</name>
    <dbReference type="NCBI Taxonomy" id="1819745"/>
    <lineage>
        <taxon>Eukaryota</taxon>
        <taxon>Metazoa</taxon>
        <taxon>Spiralia</taxon>
        <taxon>Lophotrochozoa</taxon>
        <taxon>Mesozoa</taxon>
        <taxon>Orthonectida</taxon>
        <taxon>Rhopaluridae</taxon>
        <taxon>Intoshia</taxon>
    </lineage>
</organism>
<keyword evidence="6" id="KW-0862">Zinc</keyword>
<dbReference type="GO" id="GO:0008270">
    <property type="term" value="F:zinc ion binding"/>
    <property type="evidence" value="ECO:0007669"/>
    <property type="project" value="UniProtKB-KW"/>
</dbReference>
<evidence type="ECO:0000259" key="10">
    <source>
        <dbReference type="PROSITE" id="PS50089"/>
    </source>
</evidence>
<dbReference type="Proteomes" id="UP000078046">
    <property type="component" value="Unassembled WGS sequence"/>
</dbReference>
<comment type="similarity">
    <text evidence="2">Belongs to the RNF10 family.</text>
</comment>
<dbReference type="AlphaFoldDB" id="A0A177ATY5"/>
<dbReference type="SUPFAM" id="SSF57850">
    <property type="entry name" value="RING/U-box"/>
    <property type="match status" value="1"/>
</dbReference>
<dbReference type="InterPro" id="IPR039739">
    <property type="entry name" value="MAG2/RNF10"/>
</dbReference>
<dbReference type="OrthoDB" id="438726at2759"/>
<evidence type="ECO:0000256" key="6">
    <source>
        <dbReference type="ARBA" id="ARBA00022833"/>
    </source>
</evidence>
<dbReference type="PROSITE" id="PS00518">
    <property type="entry name" value="ZF_RING_1"/>
    <property type="match status" value="1"/>
</dbReference>
<keyword evidence="12" id="KW-1185">Reference proteome</keyword>
<evidence type="ECO:0000256" key="3">
    <source>
        <dbReference type="ARBA" id="ARBA00022490"/>
    </source>
</evidence>
<evidence type="ECO:0000256" key="5">
    <source>
        <dbReference type="ARBA" id="ARBA00022771"/>
    </source>
</evidence>
<dbReference type="GO" id="GO:0000976">
    <property type="term" value="F:transcription cis-regulatory region binding"/>
    <property type="evidence" value="ECO:0007669"/>
    <property type="project" value="TreeGrafter"/>
</dbReference>
<feature type="domain" description="RING-type" evidence="10">
    <location>
        <begin position="88"/>
        <end position="129"/>
    </location>
</feature>
<dbReference type="PANTHER" id="PTHR12983">
    <property type="entry name" value="RING FINGER 10 FAMILY MEMBER"/>
    <property type="match status" value="1"/>
</dbReference>
<dbReference type="InterPro" id="IPR027370">
    <property type="entry name" value="Znf-RING_euk"/>
</dbReference>
<dbReference type="PANTHER" id="PTHR12983:SF9">
    <property type="entry name" value="E3 UBIQUITIN-PROTEIN LIGASE RNF10"/>
    <property type="match status" value="1"/>
</dbReference>